<evidence type="ECO:0000313" key="2">
    <source>
        <dbReference type="EMBL" id="KAG9510003.1"/>
    </source>
</evidence>
<protein>
    <submittedName>
        <fullName evidence="2">Troponin I 1</fullName>
    </submittedName>
</protein>
<organism evidence="2 3">
    <name type="scientific">Fragariocoptes setiger</name>
    <dbReference type="NCBI Taxonomy" id="1670756"/>
    <lineage>
        <taxon>Eukaryota</taxon>
        <taxon>Metazoa</taxon>
        <taxon>Ecdysozoa</taxon>
        <taxon>Arthropoda</taxon>
        <taxon>Chelicerata</taxon>
        <taxon>Arachnida</taxon>
        <taxon>Acari</taxon>
        <taxon>Acariformes</taxon>
        <taxon>Trombidiformes</taxon>
        <taxon>Prostigmata</taxon>
        <taxon>Eupodina</taxon>
        <taxon>Eriophyoidea</taxon>
        <taxon>Phytoptidae</taxon>
        <taxon>Fragariocoptes</taxon>
    </lineage>
</organism>
<gene>
    <name evidence="2" type="primary">tni-1</name>
    <name evidence="2" type="ORF">GZH46_01470</name>
</gene>
<feature type="region of interest" description="Disordered" evidence="1">
    <location>
        <begin position="110"/>
        <end position="130"/>
    </location>
</feature>
<dbReference type="EMBL" id="JAIFTH010000264">
    <property type="protein sequence ID" value="KAG9510003.1"/>
    <property type="molecule type" value="Genomic_DNA"/>
</dbReference>
<feature type="compositionally biased region" description="Basic and acidic residues" evidence="1">
    <location>
        <begin position="1"/>
        <end position="29"/>
    </location>
</feature>
<evidence type="ECO:0000256" key="1">
    <source>
        <dbReference type="SAM" id="MobiDB-lite"/>
    </source>
</evidence>
<evidence type="ECO:0000313" key="3">
    <source>
        <dbReference type="Proteomes" id="UP000825002"/>
    </source>
</evidence>
<keyword evidence="3" id="KW-1185">Reference proteome</keyword>
<feature type="region of interest" description="Disordered" evidence="1">
    <location>
        <begin position="1"/>
        <end position="43"/>
    </location>
</feature>
<reference evidence="2 3" key="1">
    <citation type="submission" date="2020-10" db="EMBL/GenBank/DDBJ databases">
        <authorList>
            <person name="Klimov P.B."/>
            <person name="Dyachkov S.M."/>
            <person name="Chetverikov P.E."/>
        </authorList>
    </citation>
    <scope>NUCLEOTIDE SEQUENCE [LARGE SCALE GENOMIC DNA]</scope>
    <source>
        <strain evidence="2">BMOC 18-1129-001#AD2665</strain>
        <tissue evidence="2">Entire mites</tissue>
    </source>
</reference>
<name>A0ABQ7S998_9ACAR</name>
<dbReference type="Gene3D" id="1.20.5.350">
    <property type="match status" value="1"/>
</dbReference>
<sequence>MEETLSERERKTREEKERKKADVRARLEAASRTTPVSQKKRFLTSERKKKLRVLLRKNATEQLKLLEQAKAVERRRVIDERTGVQKNIDSMNKDSTSFAFNLRSIRRDQFKASEQQHPDWSWKRRPSGES</sequence>
<proteinExistence type="predicted"/>
<accession>A0ABQ7S998</accession>
<feature type="non-terminal residue" evidence="2">
    <location>
        <position position="130"/>
    </location>
</feature>
<dbReference type="Proteomes" id="UP000825002">
    <property type="component" value="Unassembled WGS sequence"/>
</dbReference>
<comment type="caution">
    <text evidence="2">The sequence shown here is derived from an EMBL/GenBank/DDBJ whole genome shotgun (WGS) entry which is preliminary data.</text>
</comment>
<dbReference type="InterPro" id="IPR038077">
    <property type="entry name" value="Troponin_sf"/>
</dbReference>
<dbReference type="SUPFAM" id="SSF90250">
    <property type="entry name" value="Troponin coil-coiled subunits"/>
    <property type="match status" value="1"/>
</dbReference>